<proteinExistence type="predicted"/>
<keyword evidence="2" id="KW-1185">Reference proteome</keyword>
<name>A0A0C3D9Q4_9AGAM</name>
<dbReference type="AlphaFoldDB" id="A0A0C3D9Q4"/>
<reference evidence="2" key="2">
    <citation type="submission" date="2015-01" db="EMBL/GenBank/DDBJ databases">
        <title>Evolutionary Origins and Diversification of the Mycorrhizal Mutualists.</title>
        <authorList>
            <consortium name="DOE Joint Genome Institute"/>
            <consortium name="Mycorrhizal Genomics Consortium"/>
            <person name="Kohler A."/>
            <person name="Kuo A."/>
            <person name="Nagy L.G."/>
            <person name="Floudas D."/>
            <person name="Copeland A."/>
            <person name="Barry K.W."/>
            <person name="Cichocki N."/>
            <person name="Veneault-Fourrey C."/>
            <person name="LaButti K."/>
            <person name="Lindquist E.A."/>
            <person name="Lipzen A."/>
            <person name="Lundell T."/>
            <person name="Morin E."/>
            <person name="Murat C."/>
            <person name="Riley R."/>
            <person name="Ohm R."/>
            <person name="Sun H."/>
            <person name="Tunlid A."/>
            <person name="Henrissat B."/>
            <person name="Grigoriev I.V."/>
            <person name="Hibbett D.S."/>
            <person name="Martin F."/>
        </authorList>
    </citation>
    <scope>NUCLEOTIDE SEQUENCE [LARGE SCALE GENOMIC DNA]</scope>
    <source>
        <strain evidence="2">Foug A</strain>
    </source>
</reference>
<dbReference type="STRING" id="1036808.A0A0C3D9Q4"/>
<evidence type="ECO:0000313" key="2">
    <source>
        <dbReference type="Proteomes" id="UP000053989"/>
    </source>
</evidence>
<protein>
    <submittedName>
        <fullName evidence="1">Uncharacterized protein</fullName>
    </submittedName>
</protein>
<organism evidence="1 2">
    <name type="scientific">Scleroderma citrinum Foug A</name>
    <dbReference type="NCBI Taxonomy" id="1036808"/>
    <lineage>
        <taxon>Eukaryota</taxon>
        <taxon>Fungi</taxon>
        <taxon>Dikarya</taxon>
        <taxon>Basidiomycota</taxon>
        <taxon>Agaricomycotina</taxon>
        <taxon>Agaricomycetes</taxon>
        <taxon>Agaricomycetidae</taxon>
        <taxon>Boletales</taxon>
        <taxon>Sclerodermatineae</taxon>
        <taxon>Sclerodermataceae</taxon>
        <taxon>Scleroderma</taxon>
    </lineage>
</organism>
<dbReference type="InParanoid" id="A0A0C3D9Q4"/>
<evidence type="ECO:0000313" key="1">
    <source>
        <dbReference type="EMBL" id="KIM52846.1"/>
    </source>
</evidence>
<gene>
    <name evidence="1" type="ORF">SCLCIDRAFT_140184</name>
</gene>
<dbReference type="OrthoDB" id="2688210at2759"/>
<reference evidence="1 2" key="1">
    <citation type="submission" date="2014-04" db="EMBL/GenBank/DDBJ databases">
        <authorList>
            <consortium name="DOE Joint Genome Institute"/>
            <person name="Kuo A."/>
            <person name="Kohler A."/>
            <person name="Nagy L.G."/>
            <person name="Floudas D."/>
            <person name="Copeland A."/>
            <person name="Barry K.W."/>
            <person name="Cichocki N."/>
            <person name="Veneault-Fourrey C."/>
            <person name="LaButti K."/>
            <person name="Lindquist E.A."/>
            <person name="Lipzen A."/>
            <person name="Lundell T."/>
            <person name="Morin E."/>
            <person name="Murat C."/>
            <person name="Sun H."/>
            <person name="Tunlid A."/>
            <person name="Henrissat B."/>
            <person name="Grigoriev I.V."/>
            <person name="Hibbett D.S."/>
            <person name="Martin F."/>
            <person name="Nordberg H.P."/>
            <person name="Cantor M.N."/>
            <person name="Hua S.X."/>
        </authorList>
    </citation>
    <scope>NUCLEOTIDE SEQUENCE [LARGE SCALE GENOMIC DNA]</scope>
    <source>
        <strain evidence="1 2">Foug A</strain>
    </source>
</reference>
<sequence>MPKFICNPHEVVQPDFTSDDHAAHRQILTDGCLTEDQVVAALSNLWVATNKRDKVEWDCWQAERAQEQLGVKWEEECKEEALLEASHTEERKRYKNMFAPVKAVGPVTILARKAITCMKKAKYVELWYFTNDGIRAVEVATTAPPKDNISFRFVYDEELDTSTLVPVSSLADISGADIVEDVDLSWEQFMQAMSRMISFMEQYDWPQDHVDMFVEFWSNIQSHQWRHSYDEFSQ</sequence>
<dbReference type="Proteomes" id="UP000053989">
    <property type="component" value="Unassembled WGS sequence"/>
</dbReference>
<accession>A0A0C3D9Q4</accession>
<dbReference type="HOGENOM" id="CLU_052398_0_2_1"/>
<dbReference type="EMBL" id="KN822197">
    <property type="protein sequence ID" value="KIM52846.1"/>
    <property type="molecule type" value="Genomic_DNA"/>
</dbReference>